<protein>
    <recommendedName>
        <fullName evidence="3">Tetratricopeptide repeat protein</fullName>
    </recommendedName>
</protein>
<accession>A0A969TU88</accession>
<name>A0A969TU88_9BACI</name>
<evidence type="ECO:0008006" key="3">
    <source>
        <dbReference type="Google" id="ProtNLM"/>
    </source>
</evidence>
<dbReference type="Gene3D" id="1.25.40.10">
    <property type="entry name" value="Tetratricopeptide repeat domain"/>
    <property type="match status" value="1"/>
</dbReference>
<dbReference type="Proteomes" id="UP000752012">
    <property type="component" value="Unassembled WGS sequence"/>
</dbReference>
<sequence>MTNEENRDNVVLFPGLISRLVERGMQALKEKRYYDALSCFQQTTDLEPGHPQARYGMVITNIELNRMEQAESHCRSMLDEGVGDYYEILQVYISILVQLGDYEEVVHMLESVMEEDRLPSDKAEHFYQLLSFARQMTETPIHKSQETEFELPRGELVEQLEKGTVDQQLGAIQQLSRYDVKAVKETYRQFLADPGQNPVLKSYILQLLKELDCTETFSVHKFGETYEVDISSLEAVFHEQFGKAVISELEQELDQENPSMLDMIGQMWWHFLFALYPKSPRPIDAPVWAAALHATARRMFGEDPGEVTALYGARKADVEQAEELLRELESIVLPSEEGPT</sequence>
<dbReference type="RefSeq" id="WP_168005020.1">
    <property type="nucleotide sequence ID" value="NZ_JAATHJ010000004.1"/>
</dbReference>
<gene>
    <name evidence="1" type="ORF">HCN83_03915</name>
</gene>
<proteinExistence type="predicted"/>
<comment type="caution">
    <text evidence="1">The sequence shown here is derived from an EMBL/GenBank/DDBJ whole genome shotgun (WGS) entry which is preliminary data.</text>
</comment>
<reference evidence="1 2" key="1">
    <citation type="submission" date="2020-03" db="EMBL/GenBank/DDBJ databases">
        <title>Assessment of the enzymatic potential of alkaline-tolerant lipase obtained from Bacillus luteus H11 (technogenic soil) for the bioremediation of saline soils contaminated with petroleum substances.</title>
        <authorList>
            <person name="Kalwasinska A."/>
        </authorList>
    </citation>
    <scope>NUCLEOTIDE SEQUENCE [LARGE SCALE GENOMIC DNA]</scope>
    <source>
        <strain evidence="1 2">H11</strain>
    </source>
</reference>
<dbReference type="AlphaFoldDB" id="A0A969TU88"/>
<dbReference type="EMBL" id="JAATHJ010000004">
    <property type="protein sequence ID" value="NJP36726.1"/>
    <property type="molecule type" value="Genomic_DNA"/>
</dbReference>
<dbReference type="Pfam" id="PF14559">
    <property type="entry name" value="TPR_19"/>
    <property type="match status" value="1"/>
</dbReference>
<dbReference type="SUPFAM" id="SSF48452">
    <property type="entry name" value="TPR-like"/>
    <property type="match status" value="1"/>
</dbReference>
<dbReference type="InterPro" id="IPR011990">
    <property type="entry name" value="TPR-like_helical_dom_sf"/>
</dbReference>
<keyword evidence="2" id="KW-1185">Reference proteome</keyword>
<dbReference type="SUPFAM" id="SSF116965">
    <property type="entry name" value="Hypothetical protein MPN330"/>
    <property type="match status" value="1"/>
</dbReference>
<evidence type="ECO:0000313" key="2">
    <source>
        <dbReference type="Proteomes" id="UP000752012"/>
    </source>
</evidence>
<evidence type="ECO:0000313" key="1">
    <source>
        <dbReference type="EMBL" id="NJP36726.1"/>
    </source>
</evidence>
<organism evidence="1 2">
    <name type="scientific">Alkalicoccus luteus</name>
    <dbReference type="NCBI Taxonomy" id="1237094"/>
    <lineage>
        <taxon>Bacteria</taxon>
        <taxon>Bacillati</taxon>
        <taxon>Bacillota</taxon>
        <taxon>Bacilli</taxon>
        <taxon>Bacillales</taxon>
        <taxon>Bacillaceae</taxon>
        <taxon>Alkalicoccus</taxon>
    </lineage>
</organism>